<proteinExistence type="inferred from homology"/>
<organism evidence="13 14">
    <name type="scientific">Platanthera zijinensis</name>
    <dbReference type="NCBI Taxonomy" id="2320716"/>
    <lineage>
        <taxon>Eukaryota</taxon>
        <taxon>Viridiplantae</taxon>
        <taxon>Streptophyta</taxon>
        <taxon>Embryophyta</taxon>
        <taxon>Tracheophyta</taxon>
        <taxon>Spermatophyta</taxon>
        <taxon>Magnoliopsida</taxon>
        <taxon>Liliopsida</taxon>
        <taxon>Asparagales</taxon>
        <taxon>Orchidaceae</taxon>
        <taxon>Orchidoideae</taxon>
        <taxon>Orchideae</taxon>
        <taxon>Orchidinae</taxon>
        <taxon>Platanthera</taxon>
    </lineage>
</organism>
<evidence type="ECO:0000256" key="3">
    <source>
        <dbReference type="ARBA" id="ARBA00023125"/>
    </source>
</evidence>
<keyword evidence="5 10" id="KW-0804">Transcription</keyword>
<keyword evidence="4 8" id="KW-0371">Homeobox</keyword>
<dbReference type="Pfam" id="PF00046">
    <property type="entry name" value="Homeodomain"/>
    <property type="match status" value="1"/>
</dbReference>
<evidence type="ECO:0000256" key="6">
    <source>
        <dbReference type="ARBA" id="ARBA00023242"/>
    </source>
</evidence>
<dbReference type="SUPFAM" id="SSF46689">
    <property type="entry name" value="Homeodomain-like"/>
    <property type="match status" value="1"/>
</dbReference>
<evidence type="ECO:0000259" key="12">
    <source>
        <dbReference type="PROSITE" id="PS50071"/>
    </source>
</evidence>
<evidence type="ECO:0000313" key="13">
    <source>
        <dbReference type="EMBL" id="KAK8938398.1"/>
    </source>
</evidence>
<sequence length="305" mass="35029">MSERRIQGGSKVAVLLQKEGISPETIEALLGSSSGEFHASRSMMNFEDACSNNVNHPYYRQLISEDVGDEELDDYLHQPEKKRRLAADKVLYLERSFDIENKLDPERKIQLAKELDLQPRQVAIWFQNRRARWKTKQLEKDYEALKANYNSLQAEYENLLEEKEKLQSEANHLTNKLHFKDTTTTTTKDSIKLEESTPPLLTPELNPTTAANFDVRSISRFKQEDLSSANSVVIDSESPRCAEEVGRYLPLEPAVSSNVFEPDQSDISHTEDDEEVRDYNFLKLGDGSNDYGFPVDDQAFLLWPY</sequence>
<dbReference type="Gene3D" id="1.10.10.60">
    <property type="entry name" value="Homeodomain-like"/>
    <property type="match status" value="1"/>
</dbReference>
<evidence type="ECO:0000256" key="11">
    <source>
        <dbReference type="SAM" id="Coils"/>
    </source>
</evidence>
<evidence type="ECO:0000256" key="8">
    <source>
        <dbReference type="PROSITE-ProRule" id="PRU00108"/>
    </source>
</evidence>
<evidence type="ECO:0000313" key="14">
    <source>
        <dbReference type="Proteomes" id="UP001418222"/>
    </source>
</evidence>
<keyword evidence="14" id="KW-1185">Reference proteome</keyword>
<dbReference type="InterPro" id="IPR003106">
    <property type="entry name" value="Leu_zip_homeo"/>
</dbReference>
<dbReference type="SMART" id="SM00389">
    <property type="entry name" value="HOX"/>
    <property type="match status" value="1"/>
</dbReference>
<dbReference type="InterPro" id="IPR045224">
    <property type="entry name" value="HDZip_class_I_plant"/>
</dbReference>
<dbReference type="AlphaFoldDB" id="A0AAP0G5B4"/>
<dbReference type="Proteomes" id="UP001418222">
    <property type="component" value="Unassembled WGS sequence"/>
</dbReference>
<evidence type="ECO:0000256" key="2">
    <source>
        <dbReference type="ARBA" id="ARBA00023015"/>
    </source>
</evidence>
<dbReference type="CDD" id="cd00086">
    <property type="entry name" value="homeodomain"/>
    <property type="match status" value="1"/>
</dbReference>
<dbReference type="EMBL" id="JBBWWQ010000009">
    <property type="protein sequence ID" value="KAK8938398.1"/>
    <property type="molecule type" value="Genomic_DNA"/>
</dbReference>
<keyword evidence="2 10" id="KW-0805">Transcription regulation</keyword>
<accession>A0AAP0G5B4</accession>
<dbReference type="PANTHER" id="PTHR24326">
    <property type="entry name" value="HOMEOBOX-LEUCINE ZIPPER PROTEIN"/>
    <property type="match status" value="1"/>
</dbReference>
<dbReference type="GO" id="GO:0045893">
    <property type="term" value="P:positive regulation of DNA-templated transcription"/>
    <property type="evidence" value="ECO:0007669"/>
    <property type="project" value="TreeGrafter"/>
</dbReference>
<evidence type="ECO:0000256" key="7">
    <source>
        <dbReference type="ARBA" id="ARBA00025748"/>
    </source>
</evidence>
<dbReference type="GO" id="GO:0005634">
    <property type="term" value="C:nucleus"/>
    <property type="evidence" value="ECO:0007669"/>
    <property type="project" value="UniProtKB-SubCell"/>
</dbReference>
<keyword evidence="11" id="KW-0175">Coiled coil</keyword>
<protein>
    <recommendedName>
        <fullName evidence="10">Homeobox-leucine zipper protein</fullName>
    </recommendedName>
    <alternativeName>
        <fullName evidence="10">HD-ZIP protein</fullName>
    </alternativeName>
    <alternativeName>
        <fullName evidence="10">Homeodomain transcription factor</fullName>
    </alternativeName>
</protein>
<evidence type="ECO:0000256" key="5">
    <source>
        <dbReference type="ARBA" id="ARBA00023163"/>
    </source>
</evidence>
<dbReference type="PROSITE" id="PS50071">
    <property type="entry name" value="HOMEOBOX_2"/>
    <property type="match status" value="1"/>
</dbReference>
<dbReference type="FunFam" id="1.10.10.60:FF:000144">
    <property type="entry name" value="homeobox-leucine zipper protein ATHB-6-like"/>
    <property type="match status" value="1"/>
</dbReference>
<comment type="similarity">
    <text evidence="7 10">Belongs to the HD-ZIP homeobox family. Class I subfamily.</text>
</comment>
<dbReference type="InterPro" id="IPR001356">
    <property type="entry name" value="HD"/>
</dbReference>
<reference evidence="13 14" key="1">
    <citation type="journal article" date="2022" name="Nat. Plants">
        <title>Genomes of leafy and leafless Platanthera orchids illuminate the evolution of mycoheterotrophy.</title>
        <authorList>
            <person name="Li M.H."/>
            <person name="Liu K.W."/>
            <person name="Li Z."/>
            <person name="Lu H.C."/>
            <person name="Ye Q.L."/>
            <person name="Zhang D."/>
            <person name="Wang J.Y."/>
            <person name="Li Y.F."/>
            <person name="Zhong Z.M."/>
            <person name="Liu X."/>
            <person name="Yu X."/>
            <person name="Liu D.K."/>
            <person name="Tu X.D."/>
            <person name="Liu B."/>
            <person name="Hao Y."/>
            <person name="Liao X.Y."/>
            <person name="Jiang Y.T."/>
            <person name="Sun W.H."/>
            <person name="Chen J."/>
            <person name="Chen Y.Q."/>
            <person name="Ai Y."/>
            <person name="Zhai J.W."/>
            <person name="Wu S.S."/>
            <person name="Zhou Z."/>
            <person name="Hsiao Y.Y."/>
            <person name="Wu W.L."/>
            <person name="Chen Y.Y."/>
            <person name="Lin Y.F."/>
            <person name="Hsu J.L."/>
            <person name="Li C.Y."/>
            <person name="Wang Z.W."/>
            <person name="Zhao X."/>
            <person name="Zhong W.Y."/>
            <person name="Ma X.K."/>
            <person name="Ma L."/>
            <person name="Huang J."/>
            <person name="Chen G.Z."/>
            <person name="Huang M.Z."/>
            <person name="Huang L."/>
            <person name="Peng D.H."/>
            <person name="Luo Y.B."/>
            <person name="Zou S.Q."/>
            <person name="Chen S.P."/>
            <person name="Lan S."/>
            <person name="Tsai W.C."/>
            <person name="Van de Peer Y."/>
            <person name="Liu Z.J."/>
        </authorList>
    </citation>
    <scope>NUCLEOTIDE SEQUENCE [LARGE SCALE GENOMIC DNA]</scope>
    <source>
        <strain evidence="13">Lor287</strain>
    </source>
</reference>
<evidence type="ECO:0000256" key="10">
    <source>
        <dbReference type="RuleBase" id="RU369038"/>
    </source>
</evidence>
<dbReference type="InterPro" id="IPR017970">
    <property type="entry name" value="Homeobox_CS"/>
</dbReference>
<dbReference type="PANTHER" id="PTHR24326:SF606">
    <property type="entry name" value="HOMEOBOX-LEUCINE ZIPPER PROTEIN ATHB-54"/>
    <property type="match status" value="1"/>
</dbReference>
<feature type="coiled-coil region" evidence="11">
    <location>
        <begin position="128"/>
        <end position="176"/>
    </location>
</feature>
<name>A0AAP0G5B4_9ASPA</name>
<dbReference type="GO" id="GO:0000981">
    <property type="term" value="F:DNA-binding transcription factor activity, RNA polymerase II-specific"/>
    <property type="evidence" value="ECO:0007669"/>
    <property type="project" value="UniProtKB-UniRule"/>
</dbReference>
<gene>
    <name evidence="13" type="primary">HOX16</name>
    <name evidence="13" type="ORF">KSP39_PZI010902</name>
</gene>
<dbReference type="PROSITE" id="PS00027">
    <property type="entry name" value="HOMEOBOX_1"/>
    <property type="match status" value="1"/>
</dbReference>
<feature type="domain" description="Homeobox" evidence="12">
    <location>
        <begin position="76"/>
        <end position="136"/>
    </location>
</feature>
<dbReference type="Gene3D" id="1.20.5.400">
    <property type="match status" value="1"/>
</dbReference>
<dbReference type="GO" id="GO:0000976">
    <property type="term" value="F:transcription cis-regulatory region binding"/>
    <property type="evidence" value="ECO:0007669"/>
    <property type="project" value="UniProtKB-ARBA"/>
</dbReference>
<evidence type="ECO:0000256" key="1">
    <source>
        <dbReference type="ARBA" id="ARBA00004123"/>
    </source>
</evidence>
<dbReference type="InterPro" id="IPR009057">
    <property type="entry name" value="Homeodomain-like_sf"/>
</dbReference>
<comment type="caution">
    <text evidence="13">The sequence shown here is derived from an EMBL/GenBank/DDBJ whole genome shotgun (WGS) entry which is preliminary data.</text>
</comment>
<keyword evidence="6 8" id="KW-0539">Nucleus</keyword>
<keyword evidence="3 8" id="KW-0238">DNA-binding</keyword>
<comment type="subcellular location">
    <subcellularLocation>
        <location evidence="1 8 9">Nucleus</location>
    </subcellularLocation>
</comment>
<comment type="function">
    <text evidence="10">Transcription factor.</text>
</comment>
<evidence type="ECO:0000256" key="9">
    <source>
        <dbReference type="RuleBase" id="RU000682"/>
    </source>
</evidence>
<dbReference type="Pfam" id="PF02183">
    <property type="entry name" value="HALZ"/>
    <property type="match status" value="1"/>
</dbReference>
<feature type="DNA-binding region" description="Homeobox" evidence="8">
    <location>
        <begin position="78"/>
        <end position="137"/>
    </location>
</feature>
<evidence type="ECO:0000256" key="4">
    <source>
        <dbReference type="ARBA" id="ARBA00023155"/>
    </source>
</evidence>